<keyword evidence="4 7" id="KW-0694">RNA-binding</keyword>
<evidence type="ECO:0000313" key="10">
    <source>
        <dbReference type="Proteomes" id="UP000066376"/>
    </source>
</evidence>
<reference evidence="9" key="4">
    <citation type="submission" date="2016-10" db="EMBL/GenBank/DDBJ databases">
        <authorList>
            <person name="de Groot N.N."/>
        </authorList>
    </citation>
    <scope>NUCLEOTIDE SEQUENCE [LARGE SCALE GENOMIC DNA]</scope>
    <source>
        <strain evidence="9">DSM 16632</strain>
    </source>
</reference>
<evidence type="ECO:0000256" key="3">
    <source>
        <dbReference type="ARBA" id="ARBA00022730"/>
    </source>
</evidence>
<keyword evidence="6 7" id="KW-0687">Ribonucleoprotein</keyword>
<evidence type="ECO:0000256" key="7">
    <source>
        <dbReference type="HAMAP-Rule" id="MF_01328"/>
    </source>
</evidence>
<dbReference type="InterPro" id="IPR019970">
    <property type="entry name" value="Ribosomall_uL4-arc"/>
</dbReference>
<dbReference type="PANTHER" id="PTHR19431">
    <property type="entry name" value="60S RIBOSOMAL PROTEIN L4"/>
    <property type="match status" value="1"/>
</dbReference>
<dbReference type="Gene3D" id="3.40.1370.10">
    <property type="match status" value="1"/>
</dbReference>
<dbReference type="GO" id="GO:0005840">
    <property type="term" value="C:ribosome"/>
    <property type="evidence" value="ECO:0007669"/>
    <property type="project" value="UniProtKB-KW"/>
</dbReference>
<dbReference type="AlphaFoldDB" id="A0A126R051"/>
<evidence type="ECO:0000256" key="5">
    <source>
        <dbReference type="ARBA" id="ARBA00022980"/>
    </source>
</evidence>
<dbReference type="OrthoDB" id="10737at2157"/>
<dbReference type="GO" id="GO:0006412">
    <property type="term" value="P:translation"/>
    <property type="evidence" value="ECO:0007669"/>
    <property type="project" value="UniProtKB-UniRule"/>
</dbReference>
<dbReference type="Proteomes" id="UP000066376">
    <property type="component" value="Chromosome"/>
</dbReference>
<dbReference type="KEGG" id="mol:YLM1_0438"/>
<comment type="subunit">
    <text evidence="2 7">Part of the 50S ribosomal subunit.</text>
</comment>
<accession>A0A126R051</accession>
<dbReference type="InterPro" id="IPR023574">
    <property type="entry name" value="Ribosomal_uL4_dom_sf"/>
</dbReference>
<evidence type="ECO:0000256" key="2">
    <source>
        <dbReference type="ARBA" id="ARBA00011838"/>
    </source>
</evidence>
<keyword evidence="10" id="KW-1185">Reference proteome</keyword>
<sequence length="254" mass="27570">MKVNVYSIQGEVKEEIELPAIFNEEYRPDLIKRAVLSAQSARIQPWGNDPMAGKRTSAESWGSGRGVAMVPRIKSGSRAAFIPQAIGGRKAHPVRAEKNHHEKINNKERKFAIRSAIAATTDADLVEGRGHKTENLDQLPLIVDDELAAVKKASEAREIFKALGVYDDIIKAKNSKHIRAGRGKTRGRKYKSSKGPLVVVAEDKGIGLGARNHAGVEVVTAENLNAELLAPGTHAGRLTIFTKSAVEKLGGLFQ</sequence>
<dbReference type="GO" id="GO:0003735">
    <property type="term" value="F:structural constituent of ribosome"/>
    <property type="evidence" value="ECO:0007669"/>
    <property type="project" value="InterPro"/>
</dbReference>
<dbReference type="GeneID" id="28488737"/>
<evidence type="ECO:0000313" key="8">
    <source>
        <dbReference type="EMBL" id="AMK14995.1"/>
    </source>
</evidence>
<name>A0A126R051_METOL</name>
<dbReference type="PROSITE" id="PS00939">
    <property type="entry name" value="RIBOSOMAL_L1E"/>
    <property type="match status" value="1"/>
</dbReference>
<evidence type="ECO:0000313" key="9">
    <source>
        <dbReference type="EMBL" id="SFL62743.1"/>
    </source>
</evidence>
<comment type="similarity">
    <text evidence="1 7">Belongs to the universal ribosomal protein uL4 family.</text>
</comment>
<keyword evidence="5 7" id="KW-0689">Ribosomal protein</keyword>
<dbReference type="SUPFAM" id="SSF52166">
    <property type="entry name" value="Ribosomal protein L4"/>
    <property type="match status" value="1"/>
</dbReference>
<comment type="function">
    <text evidence="7">One of the primary rRNA binding proteins, this protein initially binds near the 5'-end of the 23S rRNA. It is important during the early stages of 50S assembly. It makes multiple contacts with different domains of the 23S rRNA in the assembled 50S subunit and ribosome.</text>
</comment>
<evidence type="ECO:0000313" key="11">
    <source>
        <dbReference type="Proteomes" id="UP000183442"/>
    </source>
</evidence>
<protein>
    <recommendedName>
        <fullName evidence="7">Large ribosomal subunit protein uL4</fullName>
    </recommendedName>
</protein>
<dbReference type="Pfam" id="PF00573">
    <property type="entry name" value="Ribosomal_L4"/>
    <property type="match status" value="1"/>
</dbReference>
<evidence type="ECO:0000256" key="4">
    <source>
        <dbReference type="ARBA" id="ARBA00022884"/>
    </source>
</evidence>
<dbReference type="HAMAP" id="MF_01328_A">
    <property type="entry name" value="Ribosomal_uL4_A"/>
    <property type="match status" value="1"/>
</dbReference>
<comment type="function">
    <text evidence="7">Forms part of the polypeptide exit tunnel.</text>
</comment>
<dbReference type="GO" id="GO:0019843">
    <property type="term" value="F:rRNA binding"/>
    <property type="evidence" value="ECO:0007669"/>
    <property type="project" value="UniProtKB-UniRule"/>
</dbReference>
<evidence type="ECO:0000256" key="6">
    <source>
        <dbReference type="ARBA" id="ARBA00023274"/>
    </source>
</evidence>
<dbReference type="RefSeq" id="WP_067145870.1">
    <property type="nucleotide sequence ID" value="NZ_CP014265.1"/>
</dbReference>
<reference evidence="8 10" key="1">
    <citation type="journal article" date="2016" name="Genome Announc.">
        <title>Draft Genome Sequence of the Rumen Methanogen Methanobrevibacter olleyae YLM1.</title>
        <authorList>
            <person name="Kelly W.J."/>
            <person name="Li D."/>
            <person name="Lambie S.C."/>
            <person name="Cox F."/>
            <person name="Attwood G.T."/>
            <person name="Altermann E."/>
            <person name="Leahy S.C."/>
        </authorList>
    </citation>
    <scope>NUCLEOTIDE SEQUENCE [LARGE SCALE GENOMIC DNA]</scope>
    <source>
        <strain evidence="8 10">YLM1</strain>
    </source>
</reference>
<dbReference type="NCBIfam" id="TIGR03672">
    <property type="entry name" value="rpl4p_arch"/>
    <property type="match status" value="1"/>
</dbReference>
<dbReference type="STRING" id="294671.YLM1_0438"/>
<reference evidence="10" key="2">
    <citation type="submission" date="2016-02" db="EMBL/GenBank/DDBJ databases">
        <title>The draft genome sequence of the rumen methanogen Methanobrevibacter olleyae YLM1.</title>
        <authorList>
            <consortium name="New Zealand Agricultural Greenhouse Gas Research Centre/Pastoral Greenhouse Gas Research Consortium"/>
            <person name="Kelly W.J."/>
            <person name="Li D."/>
            <person name="Lambie S.C."/>
            <person name="Attwood G.T."/>
            <person name="Altermann E."/>
            <person name="Leahy S.C."/>
        </authorList>
    </citation>
    <scope>NUCLEOTIDE SEQUENCE [LARGE SCALE GENOMIC DNA]</scope>
    <source>
        <strain evidence="10">YLM1</strain>
    </source>
</reference>
<dbReference type="InterPro" id="IPR045240">
    <property type="entry name" value="Ribosomal_uL4_euk/arch"/>
</dbReference>
<dbReference type="InterPro" id="IPR002136">
    <property type="entry name" value="Ribosomal_uL4"/>
</dbReference>
<dbReference type="Proteomes" id="UP000183442">
    <property type="component" value="Unassembled WGS sequence"/>
</dbReference>
<organism evidence="8 10">
    <name type="scientific">Methanobrevibacter olleyae</name>
    <dbReference type="NCBI Taxonomy" id="294671"/>
    <lineage>
        <taxon>Archaea</taxon>
        <taxon>Methanobacteriati</taxon>
        <taxon>Methanobacteriota</taxon>
        <taxon>Methanomada group</taxon>
        <taxon>Methanobacteria</taxon>
        <taxon>Methanobacteriales</taxon>
        <taxon>Methanobacteriaceae</taxon>
        <taxon>Methanobrevibacter</taxon>
    </lineage>
</organism>
<keyword evidence="3 7" id="KW-0699">rRNA-binding</keyword>
<reference evidence="11" key="3">
    <citation type="submission" date="2016-10" db="EMBL/GenBank/DDBJ databases">
        <authorList>
            <person name="Varghese N."/>
        </authorList>
    </citation>
    <scope>NUCLEOTIDE SEQUENCE [LARGE SCALE GENOMIC DNA]</scope>
    <source>
        <strain evidence="11">DSM 16632</strain>
    </source>
</reference>
<evidence type="ECO:0000256" key="1">
    <source>
        <dbReference type="ARBA" id="ARBA00010528"/>
    </source>
</evidence>
<dbReference type="EMBL" id="FOTL01000023">
    <property type="protein sequence ID" value="SFL62743.1"/>
    <property type="molecule type" value="Genomic_DNA"/>
</dbReference>
<dbReference type="GO" id="GO:1990904">
    <property type="term" value="C:ribonucleoprotein complex"/>
    <property type="evidence" value="ECO:0007669"/>
    <property type="project" value="UniProtKB-KW"/>
</dbReference>
<dbReference type="InterPro" id="IPR013000">
    <property type="entry name" value="Ribosomal_uL4_euk/arc_CS"/>
</dbReference>
<dbReference type="EMBL" id="CP014265">
    <property type="protein sequence ID" value="AMK14995.1"/>
    <property type="molecule type" value="Genomic_DNA"/>
</dbReference>
<gene>
    <name evidence="7" type="primary">rpl4</name>
    <name evidence="9" type="ORF">SAMN02910297_01368</name>
    <name evidence="8" type="ORF">YLM1_0438</name>
</gene>
<dbReference type="PATRIC" id="fig|294671.3.peg.454"/>
<dbReference type="FunFam" id="3.40.1370.10:FF:000011">
    <property type="entry name" value="50S ribosomal protein L4"/>
    <property type="match status" value="1"/>
</dbReference>
<proteinExistence type="inferred from homology"/>